<proteinExistence type="predicted"/>
<dbReference type="OrthoDB" id="1550547at2"/>
<dbReference type="KEGG" id="mik:FOE78_16780"/>
<accession>A0A516Q1P5</accession>
<sequence length="537" mass="59117">MLGIQGPVVAWQDPWAGAASDAIMRTGTGVLLDSQDGSASPELFLRLLDDLGADFYLHHVMPDLHGQSQMIKDVAAAGLQVVLGNEYGNINGPYTDGTNRYDLPDRAVAEATEAGMLAGVLYDEPEHLQMNAGQYRQDAFLPHFGSTEGRDSAAAERPLVKIISEQVRKLEDAAGVGPGRLPVLAEQVFPVMFHTFARAGMTPCPKVMKESFQPLQLATALGAALQYGRQLWICADLWGPDIGPWFTRAPGFPGHSPAEYAAALRMAYLFGPTHLFTENVDVLARYDGNRFHRTEFGEVWAEFVRDFVPAHPLEWTFRDARPSSVLIHAEDSDFGRGVRPFGDRQRTADERSASIFQAWHLLSRGTIPRHGSCLHIEGFASPRKQLNQVPRPDFPLPSGVPQGDPATTVHPLFHASTNTVVYDETVGLDRLGSPELIMVAGSRLTDQTRQLVRHRAESGATVIIADWLTTPEWSRSRRVGEGRWIVTDQLDGDEAREAADPLLGPADRWTQRFGDTELRFSPGTGDPTALEIEMIKV</sequence>
<evidence type="ECO:0000313" key="2">
    <source>
        <dbReference type="Proteomes" id="UP000319263"/>
    </source>
</evidence>
<dbReference type="EMBL" id="CP041692">
    <property type="protein sequence ID" value="QDP97355.1"/>
    <property type="molecule type" value="Genomic_DNA"/>
</dbReference>
<organism evidence="1 2">
    <name type="scientific">Microlunatus elymi</name>
    <dbReference type="NCBI Taxonomy" id="2596828"/>
    <lineage>
        <taxon>Bacteria</taxon>
        <taxon>Bacillati</taxon>
        <taxon>Actinomycetota</taxon>
        <taxon>Actinomycetes</taxon>
        <taxon>Propionibacteriales</taxon>
        <taxon>Propionibacteriaceae</taxon>
        <taxon>Microlunatus</taxon>
    </lineage>
</organism>
<name>A0A516Q1P5_9ACTN</name>
<gene>
    <name evidence="1" type="ORF">FOE78_16780</name>
</gene>
<dbReference type="Proteomes" id="UP000319263">
    <property type="component" value="Chromosome"/>
</dbReference>
<reference evidence="1 2" key="1">
    <citation type="submission" date="2019-07" db="EMBL/GenBank/DDBJ databases">
        <title>Microlunatus dokdonensis sp. nov. isolated from the rhizospheric soil of the wild plant Elymus tsukushiensis.</title>
        <authorList>
            <person name="Ghim S.-Y."/>
            <person name="Hwang Y.-J."/>
            <person name="Son J.-S."/>
            <person name="Shin J.-H."/>
        </authorList>
    </citation>
    <scope>NUCLEOTIDE SEQUENCE [LARGE SCALE GENOMIC DNA]</scope>
    <source>
        <strain evidence="1 2">KUDC0627</strain>
    </source>
</reference>
<protein>
    <submittedName>
        <fullName evidence="1">Uncharacterized protein</fullName>
    </submittedName>
</protein>
<evidence type="ECO:0000313" key="1">
    <source>
        <dbReference type="EMBL" id="QDP97355.1"/>
    </source>
</evidence>
<dbReference type="AlphaFoldDB" id="A0A516Q1P5"/>
<keyword evidence="2" id="KW-1185">Reference proteome</keyword>